<protein>
    <submittedName>
        <fullName evidence="1">Uncharacterized protein</fullName>
    </submittedName>
</protein>
<name>A0A0E9W8L4_ANGAN</name>
<dbReference type="EMBL" id="GBXM01022774">
    <property type="protein sequence ID" value="JAH85803.1"/>
    <property type="molecule type" value="Transcribed_RNA"/>
</dbReference>
<reference evidence="1" key="2">
    <citation type="journal article" date="2015" name="Fish Shellfish Immunol.">
        <title>Early steps in the European eel (Anguilla anguilla)-Vibrio vulnificus interaction in the gills: Role of the RtxA13 toxin.</title>
        <authorList>
            <person name="Callol A."/>
            <person name="Pajuelo D."/>
            <person name="Ebbesson L."/>
            <person name="Teles M."/>
            <person name="MacKenzie S."/>
            <person name="Amaro C."/>
        </authorList>
    </citation>
    <scope>NUCLEOTIDE SEQUENCE</scope>
</reference>
<evidence type="ECO:0000313" key="1">
    <source>
        <dbReference type="EMBL" id="JAH85803.1"/>
    </source>
</evidence>
<proteinExistence type="predicted"/>
<accession>A0A0E9W8L4</accession>
<dbReference type="AlphaFoldDB" id="A0A0E9W8L4"/>
<reference evidence="1" key="1">
    <citation type="submission" date="2014-11" db="EMBL/GenBank/DDBJ databases">
        <authorList>
            <person name="Amaro Gonzalez C."/>
        </authorList>
    </citation>
    <scope>NUCLEOTIDE SEQUENCE</scope>
</reference>
<sequence>MKFCTLYVKGAMEEMSLYANMCKECVENYRNSLFCLRNRTGT</sequence>
<organism evidence="1">
    <name type="scientific">Anguilla anguilla</name>
    <name type="common">European freshwater eel</name>
    <name type="synonym">Muraena anguilla</name>
    <dbReference type="NCBI Taxonomy" id="7936"/>
    <lineage>
        <taxon>Eukaryota</taxon>
        <taxon>Metazoa</taxon>
        <taxon>Chordata</taxon>
        <taxon>Craniata</taxon>
        <taxon>Vertebrata</taxon>
        <taxon>Euteleostomi</taxon>
        <taxon>Actinopterygii</taxon>
        <taxon>Neopterygii</taxon>
        <taxon>Teleostei</taxon>
        <taxon>Anguilliformes</taxon>
        <taxon>Anguillidae</taxon>
        <taxon>Anguilla</taxon>
    </lineage>
</organism>